<dbReference type="InterPro" id="IPR047122">
    <property type="entry name" value="Trans-enoyl_RdTase-like"/>
</dbReference>
<dbReference type="GeneID" id="89936245"/>
<dbReference type="InterPro" id="IPR036291">
    <property type="entry name" value="NAD(P)-bd_dom_sf"/>
</dbReference>
<evidence type="ECO:0000256" key="2">
    <source>
        <dbReference type="ARBA" id="ARBA00023002"/>
    </source>
</evidence>
<evidence type="ECO:0000259" key="3">
    <source>
        <dbReference type="SMART" id="SM00829"/>
    </source>
</evidence>
<name>A0AAN6QI81_9PEZI</name>
<feature type="domain" description="Enoyl reductase (ER)" evidence="3">
    <location>
        <begin position="20"/>
        <end position="327"/>
    </location>
</feature>
<dbReference type="InterPro" id="IPR020843">
    <property type="entry name" value="ER"/>
</dbReference>
<comment type="caution">
    <text evidence="4">The sequence shown here is derived from an EMBL/GenBank/DDBJ whole genome shotgun (WGS) entry which is preliminary data.</text>
</comment>
<evidence type="ECO:0000313" key="4">
    <source>
        <dbReference type="EMBL" id="KAK4109264.1"/>
    </source>
</evidence>
<protein>
    <submittedName>
        <fullName evidence="4">Alcohol dehydrogenase</fullName>
    </submittedName>
</protein>
<gene>
    <name evidence="4" type="ORF">N656DRAFT_716301</name>
</gene>
<dbReference type="InterPro" id="IPR011032">
    <property type="entry name" value="GroES-like_sf"/>
</dbReference>
<organism evidence="4 5">
    <name type="scientific">Canariomyces notabilis</name>
    <dbReference type="NCBI Taxonomy" id="2074819"/>
    <lineage>
        <taxon>Eukaryota</taxon>
        <taxon>Fungi</taxon>
        <taxon>Dikarya</taxon>
        <taxon>Ascomycota</taxon>
        <taxon>Pezizomycotina</taxon>
        <taxon>Sordariomycetes</taxon>
        <taxon>Sordariomycetidae</taxon>
        <taxon>Sordariales</taxon>
        <taxon>Chaetomiaceae</taxon>
        <taxon>Canariomyces</taxon>
    </lineage>
</organism>
<dbReference type="SMART" id="SM00829">
    <property type="entry name" value="PKS_ER"/>
    <property type="match status" value="1"/>
</dbReference>
<keyword evidence="5" id="KW-1185">Reference proteome</keyword>
<dbReference type="Gene3D" id="3.90.180.10">
    <property type="entry name" value="Medium-chain alcohol dehydrogenases, catalytic domain"/>
    <property type="match status" value="2"/>
</dbReference>
<reference evidence="4" key="1">
    <citation type="journal article" date="2023" name="Mol. Phylogenet. Evol.">
        <title>Genome-scale phylogeny and comparative genomics of the fungal order Sordariales.</title>
        <authorList>
            <person name="Hensen N."/>
            <person name="Bonometti L."/>
            <person name="Westerberg I."/>
            <person name="Brannstrom I.O."/>
            <person name="Guillou S."/>
            <person name="Cros-Aarteil S."/>
            <person name="Calhoun S."/>
            <person name="Haridas S."/>
            <person name="Kuo A."/>
            <person name="Mondo S."/>
            <person name="Pangilinan J."/>
            <person name="Riley R."/>
            <person name="LaButti K."/>
            <person name="Andreopoulos B."/>
            <person name="Lipzen A."/>
            <person name="Chen C."/>
            <person name="Yan M."/>
            <person name="Daum C."/>
            <person name="Ng V."/>
            <person name="Clum A."/>
            <person name="Steindorff A."/>
            <person name="Ohm R.A."/>
            <person name="Martin F."/>
            <person name="Silar P."/>
            <person name="Natvig D.O."/>
            <person name="Lalanne C."/>
            <person name="Gautier V."/>
            <person name="Ament-Velasquez S.L."/>
            <person name="Kruys A."/>
            <person name="Hutchinson M.I."/>
            <person name="Powell A.J."/>
            <person name="Barry K."/>
            <person name="Miller A.N."/>
            <person name="Grigoriev I.V."/>
            <person name="Debuchy R."/>
            <person name="Gladieux P."/>
            <person name="Hiltunen Thoren M."/>
            <person name="Johannesson H."/>
        </authorList>
    </citation>
    <scope>NUCLEOTIDE SEQUENCE</scope>
    <source>
        <strain evidence="4">CBS 508.74</strain>
    </source>
</reference>
<dbReference type="PANTHER" id="PTHR45348:SF2">
    <property type="entry name" value="ZINC-TYPE ALCOHOL DEHYDROGENASE-LIKE PROTEIN C2E1P3.01"/>
    <property type="match status" value="1"/>
</dbReference>
<dbReference type="Proteomes" id="UP001302812">
    <property type="component" value="Unassembled WGS sequence"/>
</dbReference>
<dbReference type="InterPro" id="IPR013154">
    <property type="entry name" value="ADH-like_N"/>
</dbReference>
<evidence type="ECO:0000313" key="5">
    <source>
        <dbReference type="Proteomes" id="UP001302812"/>
    </source>
</evidence>
<reference evidence="4" key="2">
    <citation type="submission" date="2023-05" db="EMBL/GenBank/DDBJ databases">
        <authorList>
            <consortium name="Lawrence Berkeley National Laboratory"/>
            <person name="Steindorff A."/>
            <person name="Hensen N."/>
            <person name="Bonometti L."/>
            <person name="Westerberg I."/>
            <person name="Brannstrom I.O."/>
            <person name="Guillou S."/>
            <person name="Cros-Aarteil S."/>
            <person name="Calhoun S."/>
            <person name="Haridas S."/>
            <person name="Kuo A."/>
            <person name="Mondo S."/>
            <person name="Pangilinan J."/>
            <person name="Riley R."/>
            <person name="Labutti K."/>
            <person name="Andreopoulos B."/>
            <person name="Lipzen A."/>
            <person name="Chen C."/>
            <person name="Yanf M."/>
            <person name="Daum C."/>
            <person name="Ng V."/>
            <person name="Clum A."/>
            <person name="Ohm R."/>
            <person name="Martin F."/>
            <person name="Silar P."/>
            <person name="Natvig D."/>
            <person name="Lalanne C."/>
            <person name="Gautier V."/>
            <person name="Ament-Velasquez S.L."/>
            <person name="Kruys A."/>
            <person name="Hutchinson M.I."/>
            <person name="Powell A.J."/>
            <person name="Barry K."/>
            <person name="Miller A.N."/>
            <person name="Grigoriev I.V."/>
            <person name="Debuchy R."/>
            <person name="Gladieux P."/>
            <person name="Thoren M.H."/>
            <person name="Johannesson H."/>
        </authorList>
    </citation>
    <scope>NUCLEOTIDE SEQUENCE</scope>
    <source>
        <strain evidence="4">CBS 508.74</strain>
    </source>
</reference>
<sequence>MFYVSESGKRIKQCVAIKKGGPLMVLTAPHPEPGAREICIRNRAVALNPVDWKRVHHSILAERWPKVLGIDMAGIVEAVGQDVTELKPGDAVMSFAGLAGRGAAFQEVATVPAHFACKKPEDWTFEEAASVPVLLLGGSSGVGSATLQLLRIALPDAVVITTNAPRHNARLGAAGVAACVDHHGKTMRELVAAVRGACVDLGLDGGGVDAIVDVVGNGNGGLGAGRDERMELFSLLRENGPRVYAAVATTERDMGAVPAGVKAVRVYGGMAFQAGGREVMARLQGLVERGEFRLPVEVEVIGEGLETVAEGLERLGRGGMSGTKLAVRL</sequence>
<dbReference type="Pfam" id="PF08240">
    <property type="entry name" value="ADH_N"/>
    <property type="match status" value="1"/>
</dbReference>
<evidence type="ECO:0000256" key="1">
    <source>
        <dbReference type="ARBA" id="ARBA00008072"/>
    </source>
</evidence>
<keyword evidence="2" id="KW-0560">Oxidoreductase</keyword>
<dbReference type="AlphaFoldDB" id="A0AAN6QI81"/>
<dbReference type="SUPFAM" id="SSF50129">
    <property type="entry name" value="GroES-like"/>
    <property type="match status" value="1"/>
</dbReference>
<dbReference type="PANTHER" id="PTHR45348">
    <property type="entry name" value="HYPOTHETICAL OXIDOREDUCTASE (EUROFUNG)"/>
    <property type="match status" value="1"/>
</dbReference>
<proteinExistence type="inferred from homology"/>
<dbReference type="Gene3D" id="3.40.50.720">
    <property type="entry name" value="NAD(P)-binding Rossmann-like Domain"/>
    <property type="match status" value="1"/>
</dbReference>
<dbReference type="GO" id="GO:0016651">
    <property type="term" value="F:oxidoreductase activity, acting on NAD(P)H"/>
    <property type="evidence" value="ECO:0007669"/>
    <property type="project" value="InterPro"/>
</dbReference>
<comment type="similarity">
    <text evidence="1">Belongs to the zinc-containing alcohol dehydrogenase family.</text>
</comment>
<dbReference type="EMBL" id="MU853357">
    <property type="protein sequence ID" value="KAK4109264.1"/>
    <property type="molecule type" value="Genomic_DNA"/>
</dbReference>
<dbReference type="SUPFAM" id="SSF51735">
    <property type="entry name" value="NAD(P)-binding Rossmann-fold domains"/>
    <property type="match status" value="1"/>
</dbReference>
<accession>A0AAN6QI81</accession>
<dbReference type="RefSeq" id="XP_064666834.1">
    <property type="nucleotide sequence ID" value="XM_064812120.1"/>
</dbReference>